<dbReference type="AlphaFoldDB" id="A0A1H8UJE6"/>
<name>A0A1H8UJE6_9RHOB</name>
<dbReference type="Proteomes" id="UP000198893">
    <property type="component" value="Unassembled WGS sequence"/>
</dbReference>
<reference evidence="1 2" key="1">
    <citation type="submission" date="2016-10" db="EMBL/GenBank/DDBJ databases">
        <authorList>
            <person name="de Groot N.N."/>
        </authorList>
    </citation>
    <scope>NUCLEOTIDE SEQUENCE [LARGE SCALE GENOMIC DNA]</scope>
    <source>
        <strain evidence="1 2">DSM 27842</strain>
    </source>
</reference>
<accession>A0A1H8UJE6</accession>
<dbReference type="STRING" id="569882.SAMN04490248_12046"/>
<dbReference type="OrthoDB" id="7868516at2"/>
<evidence type="ECO:0000313" key="2">
    <source>
        <dbReference type="Proteomes" id="UP000198893"/>
    </source>
</evidence>
<proteinExistence type="predicted"/>
<organism evidence="1 2">
    <name type="scientific">Salinihabitans flavidus</name>
    <dbReference type="NCBI Taxonomy" id="569882"/>
    <lineage>
        <taxon>Bacteria</taxon>
        <taxon>Pseudomonadati</taxon>
        <taxon>Pseudomonadota</taxon>
        <taxon>Alphaproteobacteria</taxon>
        <taxon>Rhodobacterales</taxon>
        <taxon>Roseobacteraceae</taxon>
        <taxon>Salinihabitans</taxon>
    </lineage>
</organism>
<sequence length="116" mass="12574">MSLPTTLAEGPTILIGYEYRLQIEADTPLFPQGAALAAQLRMQLADETVIADLSSAGGDLVRISDRVLEMRIAPQITAQMSVGSVVLDMVRTDLQLPRHLGFFLEIPVSLPVTRGL</sequence>
<protein>
    <submittedName>
        <fullName evidence="1">Uncharacterized protein</fullName>
    </submittedName>
</protein>
<evidence type="ECO:0000313" key="1">
    <source>
        <dbReference type="EMBL" id="SEP03083.1"/>
    </source>
</evidence>
<dbReference type="RefSeq" id="WP_093119661.1">
    <property type="nucleotide sequence ID" value="NZ_FODS01000020.1"/>
</dbReference>
<keyword evidence="2" id="KW-1185">Reference proteome</keyword>
<dbReference type="EMBL" id="FODS01000020">
    <property type="protein sequence ID" value="SEP03083.1"/>
    <property type="molecule type" value="Genomic_DNA"/>
</dbReference>
<gene>
    <name evidence="1" type="ORF">SAMN04490248_12046</name>
</gene>